<evidence type="ECO:0000256" key="4">
    <source>
        <dbReference type="ARBA" id="ARBA00023239"/>
    </source>
</evidence>
<protein>
    <submittedName>
        <fullName evidence="7">Aminotransferase class I/II-fold pyridoxal phosphate-dependent enzyme</fullName>
    </submittedName>
</protein>
<name>A0A415E1L3_9FIRM</name>
<comment type="caution">
    <text evidence="7">The sequence shown here is derived from an EMBL/GenBank/DDBJ whole genome shotgun (WGS) entry which is preliminary data.</text>
</comment>
<dbReference type="OrthoDB" id="9803665at2"/>
<dbReference type="GO" id="GO:0030170">
    <property type="term" value="F:pyridoxal phosphate binding"/>
    <property type="evidence" value="ECO:0007669"/>
    <property type="project" value="InterPro"/>
</dbReference>
<evidence type="ECO:0000256" key="5">
    <source>
        <dbReference type="PIRSR" id="PIRSR602129-50"/>
    </source>
</evidence>
<dbReference type="GO" id="GO:0008483">
    <property type="term" value="F:transaminase activity"/>
    <property type="evidence" value="ECO:0007669"/>
    <property type="project" value="UniProtKB-KW"/>
</dbReference>
<dbReference type="PROSITE" id="PS00392">
    <property type="entry name" value="DDC_GAD_HDC_YDC"/>
    <property type="match status" value="1"/>
</dbReference>
<dbReference type="PANTHER" id="PTHR11999">
    <property type="entry name" value="GROUP II PYRIDOXAL-5-PHOSPHATE DECARBOXYLASE"/>
    <property type="match status" value="1"/>
</dbReference>
<evidence type="ECO:0000256" key="3">
    <source>
        <dbReference type="ARBA" id="ARBA00022898"/>
    </source>
</evidence>
<feature type="modified residue" description="N6-(pyridoxal phosphate)lysine" evidence="5">
    <location>
        <position position="293"/>
    </location>
</feature>
<dbReference type="InterPro" id="IPR021115">
    <property type="entry name" value="Pyridoxal-P_BS"/>
</dbReference>
<evidence type="ECO:0000313" key="7">
    <source>
        <dbReference type="EMBL" id="RHJ87511.1"/>
    </source>
</evidence>
<organism evidence="7 8">
    <name type="scientific">Emergencia timonensis</name>
    <dbReference type="NCBI Taxonomy" id="1776384"/>
    <lineage>
        <taxon>Bacteria</taxon>
        <taxon>Bacillati</taxon>
        <taxon>Bacillota</taxon>
        <taxon>Clostridia</taxon>
        <taxon>Peptostreptococcales</taxon>
        <taxon>Anaerovoracaceae</taxon>
        <taxon>Emergencia</taxon>
    </lineage>
</organism>
<dbReference type="InterPro" id="IPR002129">
    <property type="entry name" value="PyrdxlP-dep_de-COase"/>
</dbReference>
<evidence type="ECO:0000256" key="2">
    <source>
        <dbReference type="ARBA" id="ARBA00022793"/>
    </source>
</evidence>
<keyword evidence="2" id="KW-0210">Decarboxylase</keyword>
<dbReference type="Proteomes" id="UP000284841">
    <property type="component" value="Unassembled WGS sequence"/>
</dbReference>
<dbReference type="GO" id="GO:0004058">
    <property type="term" value="F:aromatic-L-amino-acid decarboxylase activity"/>
    <property type="evidence" value="ECO:0007669"/>
    <property type="project" value="UniProtKB-ARBA"/>
</dbReference>
<dbReference type="RefSeq" id="WP_118335913.1">
    <property type="nucleotide sequence ID" value="NZ_AP025567.1"/>
</dbReference>
<reference evidence="7 8" key="1">
    <citation type="submission" date="2018-08" db="EMBL/GenBank/DDBJ databases">
        <title>A genome reference for cultivated species of the human gut microbiota.</title>
        <authorList>
            <person name="Zou Y."/>
            <person name="Xue W."/>
            <person name="Luo G."/>
        </authorList>
    </citation>
    <scope>NUCLEOTIDE SEQUENCE [LARGE SCALE GENOMIC DNA]</scope>
    <source>
        <strain evidence="7 8">AM07-24</strain>
    </source>
</reference>
<dbReference type="InterPro" id="IPR015421">
    <property type="entry name" value="PyrdxlP-dep_Trfase_major"/>
</dbReference>
<dbReference type="CDD" id="cd06450">
    <property type="entry name" value="DOPA_deC_like"/>
    <property type="match status" value="1"/>
</dbReference>
<accession>A0A415E1L3</accession>
<sequence>MEQKQQLQQEPLLNAMIKFVQSYMDAQSDIKSNKIMQTASDETIAELRLCGIPRKGRAVEAVMDEMVEDVYANQVIMQHPRWFGFVPSPASLLSWLGDIMTSAYDPHAGSWMQSSAAACIEQEVIAWKCRQAGYPDTSGGLFVSGGSMANLTALTAARNAKLSEFQYPLGTAYVSEQTHSSVSKGLRIIGLRTDQIRKIPTDSDFRINITLLKDAVSEDLAAGKIPFAVIANAGSTNTGSIDPFNEITALCEKHHIWMHVDGAYGASVLASSKYRHRLQGIERADSISWDAHKWLLQTYSCSAILVKDKKTLTDSFHTCPEYLKDAAANDEQVNYWDYGPELTRPARSLKLWLTLQVLGTDTISDIIEHGFQLAQWAEDEIRKHPRWEVICPAQQAIVNFRYAPPGLSEIEIDALNQQISKEMLQDGYAGVLTTELNGRKVLRICALHPEANETDMRTTVQLLDKIACKLTIELERERNAS</sequence>
<dbReference type="Pfam" id="PF00282">
    <property type="entry name" value="Pyridoxal_deC"/>
    <property type="match status" value="1"/>
</dbReference>
<dbReference type="EMBL" id="QRMS01000003">
    <property type="protein sequence ID" value="RHJ87511.1"/>
    <property type="molecule type" value="Genomic_DNA"/>
</dbReference>
<keyword evidence="7" id="KW-0032">Aminotransferase</keyword>
<dbReference type="AlphaFoldDB" id="A0A415E1L3"/>
<dbReference type="Gene3D" id="3.40.640.10">
    <property type="entry name" value="Type I PLP-dependent aspartate aminotransferase-like (Major domain)"/>
    <property type="match status" value="1"/>
</dbReference>
<proteinExistence type="inferred from homology"/>
<evidence type="ECO:0000256" key="1">
    <source>
        <dbReference type="ARBA" id="ARBA00001933"/>
    </source>
</evidence>
<dbReference type="PRINTS" id="PR00800">
    <property type="entry name" value="YHDCRBOXLASE"/>
</dbReference>
<keyword evidence="3 5" id="KW-0663">Pyridoxal phosphate</keyword>
<comment type="similarity">
    <text evidence="6">Belongs to the group II decarboxylase family.</text>
</comment>
<comment type="cofactor">
    <cofactor evidence="1 5 6">
        <name>pyridoxal 5'-phosphate</name>
        <dbReference type="ChEBI" id="CHEBI:597326"/>
    </cofactor>
</comment>
<dbReference type="GO" id="GO:0019752">
    <property type="term" value="P:carboxylic acid metabolic process"/>
    <property type="evidence" value="ECO:0007669"/>
    <property type="project" value="InterPro"/>
</dbReference>
<keyword evidence="7" id="KW-0808">Transferase</keyword>
<dbReference type="STRING" id="1776384.GCA_900086585_01073"/>
<dbReference type="InterPro" id="IPR015424">
    <property type="entry name" value="PyrdxlP-dep_Trfase"/>
</dbReference>
<gene>
    <name evidence="7" type="ORF">DW099_12510</name>
</gene>
<dbReference type="Gene3D" id="3.90.1150.170">
    <property type="match status" value="1"/>
</dbReference>
<dbReference type="PANTHER" id="PTHR11999:SF70">
    <property type="entry name" value="MIP05841P"/>
    <property type="match status" value="1"/>
</dbReference>
<evidence type="ECO:0000313" key="8">
    <source>
        <dbReference type="Proteomes" id="UP000284841"/>
    </source>
</evidence>
<evidence type="ECO:0000256" key="6">
    <source>
        <dbReference type="RuleBase" id="RU000382"/>
    </source>
</evidence>
<keyword evidence="8" id="KW-1185">Reference proteome</keyword>
<keyword evidence="4 6" id="KW-0456">Lyase</keyword>
<dbReference type="InterPro" id="IPR010977">
    <property type="entry name" value="Aromatic_deC"/>
</dbReference>
<dbReference type="SUPFAM" id="SSF53383">
    <property type="entry name" value="PLP-dependent transferases"/>
    <property type="match status" value="1"/>
</dbReference>
<dbReference type="GO" id="GO:0006520">
    <property type="term" value="P:amino acid metabolic process"/>
    <property type="evidence" value="ECO:0007669"/>
    <property type="project" value="InterPro"/>
</dbReference>